<accession>A0AAD8EEE1</accession>
<evidence type="ECO:0000313" key="1">
    <source>
        <dbReference type="EMBL" id="KAJ9586707.1"/>
    </source>
</evidence>
<reference evidence="1" key="1">
    <citation type="journal article" date="2023" name="IScience">
        <title>Live-bearing cockroach genome reveals convergent evolutionary mechanisms linked to viviparity in insects and beyond.</title>
        <authorList>
            <person name="Fouks B."/>
            <person name="Harrison M.C."/>
            <person name="Mikhailova A.A."/>
            <person name="Marchal E."/>
            <person name="English S."/>
            <person name="Carruthers M."/>
            <person name="Jennings E.C."/>
            <person name="Chiamaka E.L."/>
            <person name="Frigard R.A."/>
            <person name="Pippel M."/>
            <person name="Attardo G.M."/>
            <person name="Benoit J.B."/>
            <person name="Bornberg-Bauer E."/>
            <person name="Tobe S.S."/>
        </authorList>
    </citation>
    <scope>NUCLEOTIDE SEQUENCE</scope>
    <source>
        <strain evidence="1">Stay&amp;Tobe</strain>
    </source>
</reference>
<organism evidence="1 2">
    <name type="scientific">Diploptera punctata</name>
    <name type="common">Pacific beetle cockroach</name>
    <dbReference type="NCBI Taxonomy" id="6984"/>
    <lineage>
        <taxon>Eukaryota</taxon>
        <taxon>Metazoa</taxon>
        <taxon>Ecdysozoa</taxon>
        <taxon>Arthropoda</taxon>
        <taxon>Hexapoda</taxon>
        <taxon>Insecta</taxon>
        <taxon>Pterygota</taxon>
        <taxon>Neoptera</taxon>
        <taxon>Polyneoptera</taxon>
        <taxon>Dictyoptera</taxon>
        <taxon>Blattodea</taxon>
        <taxon>Blaberoidea</taxon>
        <taxon>Blaberidae</taxon>
        <taxon>Diplopterinae</taxon>
        <taxon>Diploptera</taxon>
    </lineage>
</organism>
<name>A0AAD8EEE1_DIPPU</name>
<dbReference type="Proteomes" id="UP001233999">
    <property type="component" value="Unassembled WGS sequence"/>
</dbReference>
<comment type="caution">
    <text evidence="1">The sequence shown here is derived from an EMBL/GenBank/DDBJ whole genome shotgun (WGS) entry which is preliminary data.</text>
</comment>
<protein>
    <submittedName>
        <fullName evidence="1">Uncharacterized protein</fullName>
    </submittedName>
</protein>
<sequence>FKAYDFFYFILTYKSHIGSRIFVSNQNPYYHGLKGTVYVLPNQQNIALYQAVVVTLAVVAKRQGIISLTTTALQSENLQDHHSC</sequence>
<reference evidence="1" key="2">
    <citation type="submission" date="2023-05" db="EMBL/GenBank/DDBJ databases">
        <authorList>
            <person name="Fouks B."/>
        </authorList>
    </citation>
    <scope>NUCLEOTIDE SEQUENCE</scope>
    <source>
        <strain evidence="1">Stay&amp;Tobe</strain>
        <tissue evidence="1">Testes</tissue>
    </source>
</reference>
<evidence type="ECO:0000313" key="2">
    <source>
        <dbReference type="Proteomes" id="UP001233999"/>
    </source>
</evidence>
<gene>
    <name evidence="1" type="ORF">L9F63_019690</name>
</gene>
<feature type="non-terminal residue" evidence="1">
    <location>
        <position position="1"/>
    </location>
</feature>
<feature type="non-terminal residue" evidence="1">
    <location>
        <position position="84"/>
    </location>
</feature>
<dbReference type="EMBL" id="JASPKZ010006849">
    <property type="protein sequence ID" value="KAJ9586707.1"/>
    <property type="molecule type" value="Genomic_DNA"/>
</dbReference>
<keyword evidence="2" id="KW-1185">Reference proteome</keyword>
<dbReference type="AlphaFoldDB" id="A0AAD8EEE1"/>
<proteinExistence type="predicted"/>